<keyword evidence="19" id="KW-1185">Reference proteome</keyword>
<gene>
    <name evidence="15" type="primary">ftsH</name>
    <name evidence="18" type="ORF">SAMN06264868_10670</name>
</gene>
<keyword evidence="13 15" id="KW-0472">Membrane</keyword>
<keyword evidence="12 15" id="KW-0482">Metalloprotease</keyword>
<name>A0AA45WKW3_9AQUI</name>
<dbReference type="GO" id="GO:0051301">
    <property type="term" value="P:cell division"/>
    <property type="evidence" value="ECO:0007669"/>
    <property type="project" value="UniProtKB-KW"/>
</dbReference>
<feature type="binding site" evidence="15">
    <location>
        <position position="420"/>
    </location>
    <ligand>
        <name>Zn(2+)</name>
        <dbReference type="ChEBI" id="CHEBI:29105"/>
        <note>catalytic</note>
    </ligand>
</feature>
<dbReference type="GO" id="GO:0005524">
    <property type="term" value="F:ATP binding"/>
    <property type="evidence" value="ECO:0007669"/>
    <property type="project" value="UniProtKB-UniRule"/>
</dbReference>
<dbReference type="FunFam" id="1.20.58.760:FF:000001">
    <property type="entry name" value="ATP-dependent zinc metalloprotease FtsH"/>
    <property type="match status" value="1"/>
</dbReference>
<keyword evidence="7 15" id="KW-0547">Nucleotide-binding</keyword>
<dbReference type="EC" id="3.4.24.-" evidence="15"/>
<sequence length="634" mass="70228">MQLSKSLFIWFLIGAMMILAFNIFGSKQITDNEVSFTDFIRMVNDKKIREATVKGEELVAVTEDGKRVETVVPQGYSKIYDILSENGVQVKVLSSESSSWLITLLVSWLPILLFIGLWIFMMRQMSGGGGGRGAFSFAKSRAKVYIEEKPNVKLDDVAGMDEIKEEVKELIDFLKDPSRFQKLGGRAPKGILFYGDPGVGKTLLAKAIAGEANVPFISISGSDFVEMFVGVGAARVRDLFETAKKHAPCLVFIDEIDAVGRARNGVGFGGGHDEREQTLNQLLVELDGFDSNEGIIVIAATNRPDILDSALLRPGRFDRQISVPKPDVKGRYEILKVHVKKKNIPLDKDVDLGIIAKATPGFSGADLANVVNEAALLAARRRKDKVGMKEFEDALDRIMMGLERKGMAITPKEKEKIAYHEVGHALVGVMLEEADPLHKVSIIPRGMALGVTVNLPQEDRHIYSKKDLMARILMLFGGRAAEEVFYGKDGITTGAENDLMRATELAYRIVASWGMTDTIGPIHVSTTRSNPFMINQSPEISEETARKIDEEVNKLLREAYEKAKNIIETYKDAAVAVVNLLLDKETITCEEMFAILREYNVPVLNRCRKVENELIISDSARPDIPPSEKIPLPV</sequence>
<dbReference type="Pfam" id="PF17862">
    <property type="entry name" value="AAA_lid_3"/>
    <property type="match status" value="1"/>
</dbReference>
<dbReference type="Gene3D" id="3.40.50.300">
    <property type="entry name" value="P-loop containing nucleotide triphosphate hydrolases"/>
    <property type="match status" value="1"/>
</dbReference>
<evidence type="ECO:0000256" key="16">
    <source>
        <dbReference type="RuleBase" id="RU003651"/>
    </source>
</evidence>
<evidence type="ECO:0000256" key="9">
    <source>
        <dbReference type="ARBA" id="ARBA00022833"/>
    </source>
</evidence>
<comment type="similarity">
    <text evidence="2 15">In the C-terminal section; belongs to the peptidase M41 family.</text>
</comment>
<dbReference type="PANTHER" id="PTHR23076">
    <property type="entry name" value="METALLOPROTEASE M41 FTSH"/>
    <property type="match status" value="1"/>
</dbReference>
<dbReference type="InterPro" id="IPR000642">
    <property type="entry name" value="Peptidase_M41"/>
</dbReference>
<evidence type="ECO:0000256" key="2">
    <source>
        <dbReference type="ARBA" id="ARBA00010044"/>
    </source>
</evidence>
<evidence type="ECO:0000256" key="1">
    <source>
        <dbReference type="ARBA" id="ARBA00004370"/>
    </source>
</evidence>
<dbReference type="Gene3D" id="1.10.8.60">
    <property type="match status" value="1"/>
</dbReference>
<dbReference type="CDD" id="cd19501">
    <property type="entry name" value="RecA-like_FtsH"/>
    <property type="match status" value="1"/>
</dbReference>
<dbReference type="Gene3D" id="3.30.720.210">
    <property type="match status" value="1"/>
</dbReference>
<dbReference type="GO" id="GO:0030163">
    <property type="term" value="P:protein catabolic process"/>
    <property type="evidence" value="ECO:0007669"/>
    <property type="project" value="UniProtKB-UniRule"/>
</dbReference>
<feature type="binding site" evidence="15">
    <location>
        <position position="424"/>
    </location>
    <ligand>
        <name>Zn(2+)</name>
        <dbReference type="ChEBI" id="CHEBI:29105"/>
        <note>catalytic</note>
    </ligand>
</feature>
<dbReference type="FunFam" id="1.10.8.60:FF:000001">
    <property type="entry name" value="ATP-dependent zinc metalloprotease FtsH"/>
    <property type="match status" value="1"/>
</dbReference>
<evidence type="ECO:0000313" key="19">
    <source>
        <dbReference type="Proteomes" id="UP001157947"/>
    </source>
</evidence>
<evidence type="ECO:0000256" key="10">
    <source>
        <dbReference type="ARBA" id="ARBA00022840"/>
    </source>
</evidence>
<evidence type="ECO:0000256" key="6">
    <source>
        <dbReference type="ARBA" id="ARBA00022723"/>
    </source>
</evidence>
<comment type="subunit">
    <text evidence="15">Homohexamer.</text>
</comment>
<dbReference type="SUPFAM" id="SSF52540">
    <property type="entry name" value="P-loop containing nucleoside triphosphate hydrolases"/>
    <property type="match status" value="1"/>
</dbReference>
<evidence type="ECO:0000256" key="13">
    <source>
        <dbReference type="ARBA" id="ARBA00023136"/>
    </source>
</evidence>
<feature type="transmembrane region" description="Helical" evidence="15">
    <location>
        <begin position="100"/>
        <end position="120"/>
    </location>
</feature>
<dbReference type="Gene3D" id="1.20.58.760">
    <property type="entry name" value="Peptidase M41"/>
    <property type="match status" value="1"/>
</dbReference>
<dbReference type="InterPro" id="IPR011546">
    <property type="entry name" value="Pept_M41_FtsH_extracell"/>
</dbReference>
<dbReference type="Proteomes" id="UP001157947">
    <property type="component" value="Unassembled WGS sequence"/>
</dbReference>
<dbReference type="SMART" id="SM00382">
    <property type="entry name" value="AAA"/>
    <property type="match status" value="1"/>
</dbReference>
<organism evidence="18 19">
    <name type="scientific">Venenivibrio stagnispumantis</name>
    <dbReference type="NCBI Taxonomy" id="407998"/>
    <lineage>
        <taxon>Bacteria</taxon>
        <taxon>Pseudomonadati</taxon>
        <taxon>Aquificota</taxon>
        <taxon>Aquificia</taxon>
        <taxon>Aquificales</taxon>
        <taxon>Hydrogenothermaceae</taxon>
        <taxon>Venenivibrio</taxon>
    </lineage>
</organism>
<comment type="subcellular location">
    <subcellularLocation>
        <location evidence="15">Cell membrane</location>
        <topology evidence="15">Multi-pass membrane protein</topology>
        <orientation evidence="15">Cytoplasmic side</orientation>
    </subcellularLocation>
    <subcellularLocation>
        <location evidence="1">Membrane</location>
    </subcellularLocation>
</comment>
<dbReference type="GO" id="GO:0016887">
    <property type="term" value="F:ATP hydrolysis activity"/>
    <property type="evidence" value="ECO:0007669"/>
    <property type="project" value="UniProtKB-UniRule"/>
</dbReference>
<comment type="similarity">
    <text evidence="16">Belongs to the AAA ATPase family.</text>
</comment>
<feature type="domain" description="AAA+ ATPase" evidence="17">
    <location>
        <begin position="187"/>
        <end position="327"/>
    </location>
</feature>
<dbReference type="GO" id="GO:0006508">
    <property type="term" value="P:proteolysis"/>
    <property type="evidence" value="ECO:0007669"/>
    <property type="project" value="UniProtKB-KW"/>
</dbReference>
<dbReference type="NCBIfam" id="TIGR01241">
    <property type="entry name" value="FtsH_fam"/>
    <property type="match status" value="1"/>
</dbReference>
<dbReference type="GO" id="GO:0008270">
    <property type="term" value="F:zinc ion binding"/>
    <property type="evidence" value="ECO:0007669"/>
    <property type="project" value="UniProtKB-UniRule"/>
</dbReference>
<dbReference type="EMBL" id="FXTX01000006">
    <property type="protein sequence ID" value="SMP09069.1"/>
    <property type="molecule type" value="Genomic_DNA"/>
</dbReference>
<dbReference type="Pfam" id="PF00004">
    <property type="entry name" value="AAA"/>
    <property type="match status" value="1"/>
</dbReference>
<feature type="active site" evidence="15">
    <location>
        <position position="421"/>
    </location>
</feature>
<dbReference type="GO" id="GO:0005886">
    <property type="term" value="C:plasma membrane"/>
    <property type="evidence" value="ECO:0007669"/>
    <property type="project" value="UniProtKB-SubCell"/>
</dbReference>
<keyword evidence="8 15" id="KW-0378">Hydrolase</keyword>
<dbReference type="Pfam" id="PF01434">
    <property type="entry name" value="Peptidase_M41"/>
    <property type="match status" value="1"/>
</dbReference>
<evidence type="ECO:0000313" key="18">
    <source>
        <dbReference type="EMBL" id="SMP09069.1"/>
    </source>
</evidence>
<dbReference type="InterPro" id="IPR003593">
    <property type="entry name" value="AAA+_ATPase"/>
</dbReference>
<feature type="binding site" evidence="15">
    <location>
        <position position="498"/>
    </location>
    <ligand>
        <name>Zn(2+)</name>
        <dbReference type="ChEBI" id="CHEBI:29105"/>
        <note>catalytic</note>
    </ligand>
</feature>
<dbReference type="InterPro" id="IPR027417">
    <property type="entry name" value="P-loop_NTPase"/>
</dbReference>
<dbReference type="InterPro" id="IPR003959">
    <property type="entry name" value="ATPase_AAA_core"/>
</dbReference>
<keyword evidence="11 15" id="KW-1133">Transmembrane helix</keyword>
<feature type="transmembrane region" description="Helical" evidence="15">
    <location>
        <begin position="7"/>
        <end position="25"/>
    </location>
</feature>
<reference evidence="18" key="1">
    <citation type="submission" date="2017-05" db="EMBL/GenBank/DDBJ databases">
        <authorList>
            <person name="Varghese N."/>
            <person name="Submissions S."/>
        </authorList>
    </citation>
    <scope>NUCLEOTIDE SEQUENCE</scope>
    <source>
        <strain evidence="18">DSM 18763</strain>
    </source>
</reference>
<dbReference type="HAMAP" id="MF_01458">
    <property type="entry name" value="FtsH"/>
    <property type="match status" value="1"/>
</dbReference>
<dbReference type="RefSeq" id="WP_265134090.1">
    <property type="nucleotide sequence ID" value="NZ_FXTX01000006.1"/>
</dbReference>
<dbReference type="InterPro" id="IPR037219">
    <property type="entry name" value="Peptidase_M41-like"/>
</dbReference>
<dbReference type="AlphaFoldDB" id="A0AA45WKW3"/>
<feature type="binding site" evidence="15">
    <location>
        <begin position="195"/>
        <end position="202"/>
    </location>
    <ligand>
        <name>ATP</name>
        <dbReference type="ChEBI" id="CHEBI:30616"/>
    </ligand>
</feature>
<dbReference type="GO" id="GO:0004176">
    <property type="term" value="F:ATP-dependent peptidase activity"/>
    <property type="evidence" value="ECO:0007669"/>
    <property type="project" value="InterPro"/>
</dbReference>
<evidence type="ECO:0000256" key="8">
    <source>
        <dbReference type="ARBA" id="ARBA00022801"/>
    </source>
</evidence>
<evidence type="ECO:0000256" key="15">
    <source>
        <dbReference type="HAMAP-Rule" id="MF_01458"/>
    </source>
</evidence>
<comment type="caution">
    <text evidence="18">The sequence shown here is derived from an EMBL/GenBank/DDBJ whole genome shotgun (WGS) entry which is preliminary data.</text>
</comment>
<dbReference type="InterPro" id="IPR041569">
    <property type="entry name" value="AAA_lid_3"/>
</dbReference>
<protein>
    <recommendedName>
        <fullName evidence="15">ATP-dependent zinc metalloprotease FtsH</fullName>
        <ecNumber evidence="15">3.4.24.-</ecNumber>
    </recommendedName>
</protein>
<evidence type="ECO:0000256" key="14">
    <source>
        <dbReference type="ARBA" id="ARBA00061570"/>
    </source>
</evidence>
<comment type="cofactor">
    <cofactor evidence="15">
        <name>Zn(2+)</name>
        <dbReference type="ChEBI" id="CHEBI:29105"/>
    </cofactor>
    <text evidence="15">Binds 1 zinc ion per subunit.</text>
</comment>
<keyword evidence="18" id="KW-0132">Cell division</keyword>
<evidence type="ECO:0000256" key="3">
    <source>
        <dbReference type="ARBA" id="ARBA00022475"/>
    </source>
</evidence>
<comment type="similarity">
    <text evidence="14 15">In the central section; belongs to the AAA ATPase family.</text>
</comment>
<dbReference type="PROSITE" id="PS00674">
    <property type="entry name" value="AAA"/>
    <property type="match status" value="1"/>
</dbReference>
<evidence type="ECO:0000256" key="12">
    <source>
        <dbReference type="ARBA" id="ARBA00023049"/>
    </source>
</evidence>
<keyword evidence="3 15" id="KW-1003">Cell membrane</keyword>
<evidence type="ECO:0000256" key="4">
    <source>
        <dbReference type="ARBA" id="ARBA00022670"/>
    </source>
</evidence>
<evidence type="ECO:0000259" key="17">
    <source>
        <dbReference type="SMART" id="SM00382"/>
    </source>
</evidence>
<dbReference type="InterPro" id="IPR005936">
    <property type="entry name" value="FtsH"/>
</dbReference>
<keyword evidence="10 15" id="KW-0067">ATP-binding</keyword>
<keyword evidence="18" id="KW-0131">Cell cycle</keyword>
<dbReference type="GO" id="GO:0004222">
    <property type="term" value="F:metalloendopeptidase activity"/>
    <property type="evidence" value="ECO:0007669"/>
    <property type="project" value="InterPro"/>
</dbReference>
<comment type="function">
    <text evidence="15">Acts as a processive, ATP-dependent zinc metallopeptidase for both cytoplasmic and membrane proteins. Plays a role in the quality control of integral membrane proteins.</text>
</comment>
<accession>A0AA45WKW3</accession>
<dbReference type="InterPro" id="IPR003960">
    <property type="entry name" value="ATPase_AAA_CS"/>
</dbReference>
<dbReference type="SUPFAM" id="SSF140990">
    <property type="entry name" value="FtsH protease domain-like"/>
    <property type="match status" value="1"/>
</dbReference>
<keyword evidence="5 15" id="KW-0812">Transmembrane</keyword>
<keyword evidence="4 15" id="KW-0645">Protease</keyword>
<keyword evidence="9 15" id="KW-0862">Zinc</keyword>
<keyword evidence="6 15" id="KW-0479">Metal-binding</keyword>
<evidence type="ECO:0000256" key="11">
    <source>
        <dbReference type="ARBA" id="ARBA00022989"/>
    </source>
</evidence>
<evidence type="ECO:0000256" key="7">
    <source>
        <dbReference type="ARBA" id="ARBA00022741"/>
    </source>
</evidence>
<dbReference type="PANTHER" id="PTHR23076:SF97">
    <property type="entry name" value="ATP-DEPENDENT ZINC METALLOPROTEASE YME1L1"/>
    <property type="match status" value="1"/>
</dbReference>
<dbReference type="FunFam" id="3.40.50.300:FF:000001">
    <property type="entry name" value="ATP-dependent zinc metalloprotease FtsH"/>
    <property type="match status" value="1"/>
</dbReference>
<dbReference type="Pfam" id="PF06480">
    <property type="entry name" value="FtsH_ext"/>
    <property type="match status" value="1"/>
</dbReference>
<evidence type="ECO:0000256" key="5">
    <source>
        <dbReference type="ARBA" id="ARBA00022692"/>
    </source>
</evidence>
<proteinExistence type="inferred from homology"/>